<reference evidence="4 5" key="1">
    <citation type="submission" date="2024-02" db="EMBL/GenBank/DDBJ databases">
        <authorList>
            <person name="Daric V."/>
            <person name="Darras S."/>
        </authorList>
    </citation>
    <scope>NUCLEOTIDE SEQUENCE [LARGE SCALE GENOMIC DNA]</scope>
</reference>
<dbReference type="Gene3D" id="2.120.10.80">
    <property type="entry name" value="Kelch-type beta propeller"/>
    <property type="match status" value="2"/>
</dbReference>
<dbReference type="Proteomes" id="UP001642483">
    <property type="component" value="Unassembled WGS sequence"/>
</dbReference>
<dbReference type="Gene3D" id="1.25.40.420">
    <property type="match status" value="1"/>
</dbReference>
<name>A0ABP0FTY5_CLALP</name>
<keyword evidence="2" id="KW-0677">Repeat</keyword>
<dbReference type="SMART" id="SM00875">
    <property type="entry name" value="BACK"/>
    <property type="match status" value="1"/>
</dbReference>
<sequence>MASNKNSKYIHLQHFCYKCTLPKIAKYVIKHVTQGYSYTFPCRSATMLSDKVKTLCDEISTNKIVYERQEAKSLLEYANRKRSNGKFNDVTINVEDESISANKMVLSCFSDYFENMFDIEMNENQVEIRGVAATAMKLIIEFIYTGNIEISKANVCDLLSASNMMQINDVKEFCFEFLEDSISIETCLTISYLADLYGSDHLEDQVKTFIEENINDVITTENFNNLSKKELVSLSRKVKTELSETALYKAVVNWTKHDLEERRADFQSLFSAVDLITVLPSFLEEIVSCENLVRENTECLETLVDGFVGRARQERLKANGTRILSLGGTETPQKVTEVFNILQEPCKTYPNLNVGRMSLCSVLLHGCVYAIGGAIFKDKDKEDSTNRVSRLNLNTEELKWEEVAPMKLKRFVMGAAVLGDLIFVVGESNDDRSGECYIPTTNKWTTMSSMKQERHGHSLVAFDGFLYAIGGFGNGVHLKSVERYQPSDDKWNDVAPMTTPRRWFASVAVGGFIYATGGKSKKGTTEKSVERYDVTANKWTRVSDMNYARSAHSACVMQGKIYVVGGAGESADCSRTIERYDPDNDEWTVVGETSDQLLYHSVVAI</sequence>
<dbReference type="Pfam" id="PF07707">
    <property type="entry name" value="BACK"/>
    <property type="match status" value="1"/>
</dbReference>
<dbReference type="PANTHER" id="PTHR45632:SF3">
    <property type="entry name" value="KELCH-LIKE PROTEIN 32"/>
    <property type="match status" value="1"/>
</dbReference>
<dbReference type="Pfam" id="PF24981">
    <property type="entry name" value="Beta-prop_ATRN-LZTR1"/>
    <property type="match status" value="1"/>
</dbReference>
<dbReference type="InterPro" id="IPR056737">
    <property type="entry name" value="Beta-prop_ATRN-MKLN-like"/>
</dbReference>
<dbReference type="InterPro" id="IPR011705">
    <property type="entry name" value="BACK"/>
</dbReference>
<dbReference type="PANTHER" id="PTHR45632">
    <property type="entry name" value="LD33804P"/>
    <property type="match status" value="1"/>
</dbReference>
<comment type="caution">
    <text evidence="4">The sequence shown here is derived from an EMBL/GenBank/DDBJ whole genome shotgun (WGS) entry which is preliminary data.</text>
</comment>
<dbReference type="InterPro" id="IPR017096">
    <property type="entry name" value="BTB-kelch_protein"/>
</dbReference>
<dbReference type="InterPro" id="IPR015915">
    <property type="entry name" value="Kelch-typ_b-propeller"/>
</dbReference>
<dbReference type="InterPro" id="IPR011333">
    <property type="entry name" value="SKP1/BTB/POZ_sf"/>
</dbReference>
<dbReference type="InterPro" id="IPR006652">
    <property type="entry name" value="Kelch_1"/>
</dbReference>
<keyword evidence="1" id="KW-0880">Kelch repeat</keyword>
<gene>
    <name evidence="4" type="ORF">CVLEPA_LOCUS14202</name>
</gene>
<dbReference type="PIRSF" id="PIRSF037037">
    <property type="entry name" value="Kelch-like_protein_gigaxonin"/>
    <property type="match status" value="1"/>
</dbReference>
<dbReference type="Pfam" id="PF00651">
    <property type="entry name" value="BTB"/>
    <property type="match status" value="1"/>
</dbReference>
<dbReference type="SMART" id="SM00612">
    <property type="entry name" value="Kelch"/>
    <property type="match status" value="6"/>
</dbReference>
<evidence type="ECO:0000313" key="4">
    <source>
        <dbReference type="EMBL" id="CAK8683091.1"/>
    </source>
</evidence>
<protein>
    <recommendedName>
        <fullName evidence="3">BTB domain-containing protein</fullName>
    </recommendedName>
</protein>
<dbReference type="SUPFAM" id="SSF54695">
    <property type="entry name" value="POZ domain"/>
    <property type="match status" value="1"/>
</dbReference>
<evidence type="ECO:0000256" key="1">
    <source>
        <dbReference type="ARBA" id="ARBA00022441"/>
    </source>
</evidence>
<evidence type="ECO:0000313" key="5">
    <source>
        <dbReference type="Proteomes" id="UP001642483"/>
    </source>
</evidence>
<organism evidence="4 5">
    <name type="scientific">Clavelina lepadiformis</name>
    <name type="common">Light-bulb sea squirt</name>
    <name type="synonym">Ascidia lepadiformis</name>
    <dbReference type="NCBI Taxonomy" id="159417"/>
    <lineage>
        <taxon>Eukaryota</taxon>
        <taxon>Metazoa</taxon>
        <taxon>Chordata</taxon>
        <taxon>Tunicata</taxon>
        <taxon>Ascidiacea</taxon>
        <taxon>Aplousobranchia</taxon>
        <taxon>Clavelinidae</taxon>
        <taxon>Clavelina</taxon>
    </lineage>
</organism>
<dbReference type="SUPFAM" id="SSF117281">
    <property type="entry name" value="Kelch motif"/>
    <property type="match status" value="1"/>
</dbReference>
<evidence type="ECO:0000259" key="3">
    <source>
        <dbReference type="PROSITE" id="PS50097"/>
    </source>
</evidence>
<accession>A0ABP0FTY5</accession>
<evidence type="ECO:0000256" key="2">
    <source>
        <dbReference type="ARBA" id="ARBA00022737"/>
    </source>
</evidence>
<dbReference type="InterPro" id="IPR000210">
    <property type="entry name" value="BTB/POZ_dom"/>
</dbReference>
<dbReference type="Gene3D" id="3.30.710.10">
    <property type="entry name" value="Potassium Channel Kv1.1, Chain A"/>
    <property type="match status" value="1"/>
</dbReference>
<dbReference type="SMART" id="SM00225">
    <property type="entry name" value="BTB"/>
    <property type="match status" value="1"/>
</dbReference>
<dbReference type="PROSITE" id="PS50097">
    <property type="entry name" value="BTB"/>
    <property type="match status" value="1"/>
</dbReference>
<keyword evidence="5" id="KW-1185">Reference proteome</keyword>
<proteinExistence type="predicted"/>
<feature type="domain" description="BTB" evidence="3">
    <location>
        <begin position="88"/>
        <end position="152"/>
    </location>
</feature>
<dbReference type="EMBL" id="CAWYQH010000096">
    <property type="protein sequence ID" value="CAK8683091.1"/>
    <property type="molecule type" value="Genomic_DNA"/>
</dbReference>